<evidence type="ECO:0000313" key="11">
    <source>
        <dbReference type="Proteomes" id="UP000332933"/>
    </source>
</evidence>
<dbReference type="PROSITE" id="PS00107">
    <property type="entry name" value="PROTEIN_KINASE_ATP"/>
    <property type="match status" value="1"/>
</dbReference>
<evidence type="ECO:0000313" key="9">
    <source>
        <dbReference type="EMBL" id="KAF0718034.1"/>
    </source>
</evidence>
<evidence type="ECO:0000256" key="2">
    <source>
        <dbReference type="ARBA" id="ARBA00022741"/>
    </source>
</evidence>
<evidence type="ECO:0000256" key="7">
    <source>
        <dbReference type="SAM" id="Phobius"/>
    </source>
</evidence>
<gene>
    <name evidence="10" type="primary">Aste57867_1950</name>
    <name evidence="9" type="ORF">As57867_001948</name>
    <name evidence="10" type="ORF">ASTE57867_1950</name>
</gene>
<feature type="coiled-coil region" evidence="5">
    <location>
        <begin position="820"/>
        <end position="847"/>
    </location>
</feature>
<dbReference type="InterPro" id="IPR017441">
    <property type="entry name" value="Protein_kinase_ATP_BS"/>
</dbReference>
<evidence type="ECO:0000256" key="5">
    <source>
        <dbReference type="SAM" id="Coils"/>
    </source>
</evidence>
<keyword evidence="7" id="KW-0472">Membrane</keyword>
<feature type="binding site" evidence="4">
    <location>
        <position position="397"/>
    </location>
    <ligand>
        <name>ATP</name>
        <dbReference type="ChEBI" id="CHEBI:30616"/>
    </ligand>
</feature>
<evidence type="ECO:0000256" key="3">
    <source>
        <dbReference type="ARBA" id="ARBA00022840"/>
    </source>
</evidence>
<dbReference type="SMART" id="SM00220">
    <property type="entry name" value="S_TKc"/>
    <property type="match status" value="1"/>
</dbReference>
<proteinExistence type="predicted"/>
<reference evidence="10 11" key="1">
    <citation type="submission" date="2019-03" db="EMBL/GenBank/DDBJ databases">
        <authorList>
            <person name="Gaulin E."/>
            <person name="Dumas B."/>
        </authorList>
    </citation>
    <scope>NUCLEOTIDE SEQUENCE [LARGE SCALE GENOMIC DNA]</scope>
    <source>
        <strain evidence="10">CBS 568.67</strain>
    </source>
</reference>
<dbReference type="EMBL" id="VJMH01000186">
    <property type="protein sequence ID" value="KAF0718034.1"/>
    <property type="molecule type" value="Genomic_DNA"/>
</dbReference>
<dbReference type="PRINTS" id="PR00109">
    <property type="entry name" value="TYRKINASE"/>
</dbReference>
<dbReference type="GO" id="GO:0004674">
    <property type="term" value="F:protein serine/threonine kinase activity"/>
    <property type="evidence" value="ECO:0007669"/>
    <property type="project" value="UniProtKB-KW"/>
</dbReference>
<evidence type="ECO:0000313" key="10">
    <source>
        <dbReference type="EMBL" id="VFT79155.1"/>
    </source>
</evidence>
<keyword evidence="3 4" id="KW-0067">ATP-binding</keyword>
<keyword evidence="1" id="KW-0808">Transferase</keyword>
<dbReference type="EMBL" id="CAADRA010000186">
    <property type="protein sequence ID" value="VFT79155.1"/>
    <property type="molecule type" value="Genomic_DNA"/>
</dbReference>
<reference evidence="9" key="2">
    <citation type="submission" date="2019-06" db="EMBL/GenBank/DDBJ databases">
        <title>Genomics analysis of Aphanomyces spp. identifies a new class of oomycete effector associated with host adaptation.</title>
        <authorList>
            <person name="Gaulin E."/>
        </authorList>
    </citation>
    <scope>NUCLEOTIDE SEQUENCE</scope>
    <source>
        <strain evidence="9">CBS 578.67</strain>
    </source>
</reference>
<dbReference type="PANTHER" id="PTHR44329">
    <property type="entry name" value="SERINE/THREONINE-PROTEIN KINASE TNNI3K-RELATED"/>
    <property type="match status" value="1"/>
</dbReference>
<dbReference type="GO" id="GO:0005524">
    <property type="term" value="F:ATP binding"/>
    <property type="evidence" value="ECO:0007669"/>
    <property type="project" value="UniProtKB-UniRule"/>
</dbReference>
<evidence type="ECO:0000259" key="8">
    <source>
        <dbReference type="PROSITE" id="PS50011"/>
    </source>
</evidence>
<evidence type="ECO:0000256" key="6">
    <source>
        <dbReference type="SAM" id="MobiDB-lite"/>
    </source>
</evidence>
<dbReference type="AlphaFoldDB" id="A0A485K703"/>
<dbReference type="PANTHER" id="PTHR44329:SF214">
    <property type="entry name" value="PROTEIN KINASE DOMAIN-CONTAINING PROTEIN"/>
    <property type="match status" value="1"/>
</dbReference>
<keyword evidence="7" id="KW-1133">Transmembrane helix</keyword>
<feature type="transmembrane region" description="Helical" evidence="7">
    <location>
        <begin position="255"/>
        <end position="282"/>
    </location>
</feature>
<dbReference type="SUPFAM" id="SSF56112">
    <property type="entry name" value="Protein kinase-like (PK-like)"/>
    <property type="match status" value="1"/>
</dbReference>
<dbReference type="PROSITE" id="PS00108">
    <property type="entry name" value="PROTEIN_KINASE_ST"/>
    <property type="match status" value="1"/>
</dbReference>
<evidence type="ECO:0000256" key="4">
    <source>
        <dbReference type="PROSITE-ProRule" id="PRU10141"/>
    </source>
</evidence>
<keyword evidence="7" id="KW-0812">Transmembrane</keyword>
<accession>A0A485K703</accession>
<dbReference type="Gene3D" id="1.10.510.10">
    <property type="entry name" value="Transferase(Phosphotransferase) domain 1"/>
    <property type="match status" value="1"/>
</dbReference>
<dbReference type="PROSITE" id="PS50011">
    <property type="entry name" value="PROTEIN_KINASE_DOM"/>
    <property type="match status" value="1"/>
</dbReference>
<feature type="region of interest" description="Disordered" evidence="6">
    <location>
        <begin position="681"/>
        <end position="719"/>
    </location>
</feature>
<dbReference type="Gene3D" id="3.30.200.20">
    <property type="entry name" value="Phosphorylase Kinase, domain 1"/>
    <property type="match status" value="1"/>
</dbReference>
<protein>
    <submittedName>
        <fullName evidence="10">Aste57867_1950 protein</fullName>
    </submittedName>
</protein>
<name>A0A485K703_9STRA</name>
<dbReference type="InterPro" id="IPR000719">
    <property type="entry name" value="Prot_kinase_dom"/>
</dbReference>
<dbReference type="InterPro" id="IPR008271">
    <property type="entry name" value="Ser/Thr_kinase_AS"/>
</dbReference>
<keyword evidence="1" id="KW-0418">Kinase</keyword>
<dbReference type="InterPro" id="IPR051681">
    <property type="entry name" value="Ser/Thr_Kinases-Pseudokinases"/>
</dbReference>
<keyword evidence="5" id="KW-0175">Coiled coil</keyword>
<keyword evidence="2 4" id="KW-0547">Nucleotide-binding</keyword>
<dbReference type="InterPro" id="IPR001245">
    <property type="entry name" value="Ser-Thr/Tyr_kinase_cat_dom"/>
</dbReference>
<feature type="region of interest" description="Disordered" evidence="6">
    <location>
        <begin position="296"/>
        <end position="347"/>
    </location>
</feature>
<keyword evidence="11" id="KW-1185">Reference proteome</keyword>
<feature type="domain" description="Protein kinase" evidence="8">
    <location>
        <begin position="370"/>
        <end position="629"/>
    </location>
</feature>
<dbReference type="InterPro" id="IPR011009">
    <property type="entry name" value="Kinase-like_dom_sf"/>
</dbReference>
<keyword evidence="1" id="KW-0723">Serine/threonine-protein kinase</keyword>
<organism evidence="10 11">
    <name type="scientific">Aphanomyces stellatus</name>
    <dbReference type="NCBI Taxonomy" id="120398"/>
    <lineage>
        <taxon>Eukaryota</taxon>
        <taxon>Sar</taxon>
        <taxon>Stramenopiles</taxon>
        <taxon>Oomycota</taxon>
        <taxon>Saprolegniomycetes</taxon>
        <taxon>Saprolegniales</taxon>
        <taxon>Verrucalvaceae</taxon>
        <taxon>Aphanomyces</taxon>
    </lineage>
</organism>
<dbReference type="Pfam" id="PF00069">
    <property type="entry name" value="Pkinase"/>
    <property type="match status" value="1"/>
</dbReference>
<sequence length="1150" mass="126849">MQSSASKWIESSDYVARFRQLYLANPKAGSVTYANVAIPPSVTARLAALGLQFTDLPPLLRQAVLWDMGWVVGEVHGADALLQVLVAENESMASIALTFAEYQSSAAGRGFTSTSCAFGGPGSPTYLRQEQMLGVALTPLVNCAVELVSVDAAAAILAQDALDESIVPEPRVYKHQDTTQGWTMPAIHTLPRQALGASGEAAYATCPVDANHEALIIPCETKYARAESPNQYVPRPTEAMTAWLREFKVTNDSGLGVGAIVGIAVGVAVVAAAVALVLVYWWRQRNVNSVKHARSMTTLDDPTPGLEDGYAEGPATPPTSQHGPKQSRHQHTGNGSRGTADKDLARQPTMGQDGINLSAISLHRIDLDDILFERSLGSGAFAEVMLASYKGCTVAVKRLLPGRASLHDVQVFVDEILLISSFASPYIVEFVGAAWAKPIDLACVLEYMNQGDLRHYLSHHTPAQFPWDAKLKCVCSIVEGLVYLHSFPIIHRDLKSRNVLLDATTGTKLTDFGVSKEQTQETMTVGVGTYRWIAPEILKYNHYTVAADVFSFGMILSELATHEIPYGDRVGRDGKPLIDTAIMAMVVSGSIQPTLPESMPPFLRDMALQCIAPDPETRPTAAMLSHMLRQETKKKAPTIPHSVKNSVAECVSFTTTRQHAFSVPMCRFVEDTFHRRLSAMIQKSGRRGPLPPSLTKPRPAGTSTSSHRGRSHFLGGSNNLVHERKRREAAEHQAKQSTQHLHALTTDVVPKVQELVDAIHVLERENADQLDLEEESQETFLHIQQQFELLRRQQLDMQVALHKQMDRKLERAHHEMRQDHEQVVATVNRLQIEVDAMKEQVAIVRGEMDSFRNAAHAKLTQTQALLDGMRDQRQKDSELATTSIHDVHMKLSDLDARLFALDKEQLKLKLCLPPSIAARNCFASSHHDEGSAASMPSWPKQRLDQVQLEITAMANDIAAHRSADRAQFDAIANRQRELAKVQLHKHEDMQAQLQALHDQLTNLATKWPVDMTHRIDAVQGRWDADVAMLKRVAKQWELQARCPTRDTKAACDDRAAEMLKELVLAVQARVLDAECKMGKLSTAFHSHHVSSGTQLIKLQKDVGGVHAMLGSVQKGVAKQLLQFHGLLADLRRVVVPPEPTAAAWSMELPY</sequence>
<evidence type="ECO:0000256" key="1">
    <source>
        <dbReference type="ARBA" id="ARBA00022527"/>
    </source>
</evidence>
<dbReference type="Proteomes" id="UP000332933">
    <property type="component" value="Unassembled WGS sequence"/>
</dbReference>